<proteinExistence type="inferred from homology"/>
<dbReference type="PROSITE" id="PS01296">
    <property type="entry name" value="RSMI"/>
    <property type="match status" value="1"/>
</dbReference>
<name>A0ABT7VW48_9GAMM</name>
<dbReference type="InterPro" id="IPR008189">
    <property type="entry name" value="rRNA_ssu_MeTfrase_I"/>
</dbReference>
<dbReference type="InterPro" id="IPR014776">
    <property type="entry name" value="4pyrrole_Mease_sub2"/>
</dbReference>
<keyword evidence="4 6" id="KW-0808">Transferase</keyword>
<comment type="similarity">
    <text evidence="6">Belongs to the methyltransferase superfamily. RsmI family.</text>
</comment>
<comment type="catalytic activity">
    <reaction evidence="6">
        <text>cytidine(1402) in 16S rRNA + S-adenosyl-L-methionine = 2'-O-methylcytidine(1402) in 16S rRNA + S-adenosyl-L-homocysteine + H(+)</text>
        <dbReference type="Rhea" id="RHEA:42924"/>
        <dbReference type="Rhea" id="RHEA-COMP:10285"/>
        <dbReference type="Rhea" id="RHEA-COMP:10286"/>
        <dbReference type="ChEBI" id="CHEBI:15378"/>
        <dbReference type="ChEBI" id="CHEBI:57856"/>
        <dbReference type="ChEBI" id="CHEBI:59789"/>
        <dbReference type="ChEBI" id="CHEBI:74495"/>
        <dbReference type="ChEBI" id="CHEBI:82748"/>
        <dbReference type="EC" id="2.1.1.198"/>
    </reaction>
</comment>
<dbReference type="NCBIfam" id="TIGR00096">
    <property type="entry name" value="16S rRNA (cytidine(1402)-2'-O)-methyltransferase"/>
    <property type="match status" value="1"/>
</dbReference>
<dbReference type="HAMAP" id="MF_01877">
    <property type="entry name" value="16SrRNA_methyltr_I"/>
    <property type="match status" value="1"/>
</dbReference>
<comment type="function">
    <text evidence="6">Catalyzes the 2'-O-methylation of the ribose of cytidine 1402 (C1402) in 16S rRNA.</text>
</comment>
<sequence>MVSIKKGSLYIVATPIGHLQDLSPRAQSILREVDFIAAEDTRHSRHLLNHFGITTPLQSLHEHNERFKSPVLLQRLHDGESMALISDAGTPLISDPGGFLIQAAHAMQLNIIAIPGPSALISALSVAGFSADRFVFEGFLPAKSGARQQRLKKLLEESRTLVFYEAPHRIFDCLNDLVQIFGEKREAVLVKELTKVFETVYRDTLSGLFDWLNARAERQKGEFVIVVQGAQFDNKAIDPKTERIFWLLRQELSLKKAAKLASEITGVSKNTLYQFALDSKNV</sequence>
<dbReference type="PANTHER" id="PTHR46111:SF1">
    <property type="entry name" value="RIBOSOMAL RNA SMALL SUBUNIT METHYLTRANSFERASE I"/>
    <property type="match status" value="1"/>
</dbReference>
<evidence type="ECO:0000313" key="10">
    <source>
        <dbReference type="Proteomes" id="UP001171945"/>
    </source>
</evidence>
<evidence type="ECO:0000256" key="6">
    <source>
        <dbReference type="HAMAP-Rule" id="MF_01877"/>
    </source>
</evidence>
<dbReference type="EC" id="2.1.1.198" evidence="6"/>
<dbReference type="Proteomes" id="UP001171945">
    <property type="component" value="Unassembled WGS sequence"/>
</dbReference>
<keyword evidence="10" id="KW-1185">Reference proteome</keyword>
<evidence type="ECO:0000256" key="1">
    <source>
        <dbReference type="ARBA" id="ARBA00022490"/>
    </source>
</evidence>
<evidence type="ECO:0000259" key="8">
    <source>
        <dbReference type="Pfam" id="PF23016"/>
    </source>
</evidence>
<evidence type="ECO:0000256" key="4">
    <source>
        <dbReference type="ARBA" id="ARBA00022679"/>
    </source>
</evidence>
<dbReference type="Pfam" id="PF23016">
    <property type="entry name" value="RsmI_C"/>
    <property type="match status" value="1"/>
</dbReference>
<feature type="domain" description="Tetrapyrrole methylase" evidence="7">
    <location>
        <begin position="9"/>
        <end position="206"/>
    </location>
</feature>
<dbReference type="Pfam" id="PF00590">
    <property type="entry name" value="TP_methylase"/>
    <property type="match status" value="1"/>
</dbReference>
<feature type="domain" description="RsmI HTH" evidence="8">
    <location>
        <begin position="236"/>
        <end position="279"/>
    </location>
</feature>
<dbReference type="PIRSF" id="PIRSF005917">
    <property type="entry name" value="MTase_YraL"/>
    <property type="match status" value="1"/>
</dbReference>
<dbReference type="GO" id="GO:0032259">
    <property type="term" value="P:methylation"/>
    <property type="evidence" value="ECO:0007669"/>
    <property type="project" value="UniProtKB-KW"/>
</dbReference>
<evidence type="ECO:0000259" key="7">
    <source>
        <dbReference type="Pfam" id="PF00590"/>
    </source>
</evidence>
<comment type="subcellular location">
    <subcellularLocation>
        <location evidence="6">Cytoplasm</location>
    </subcellularLocation>
</comment>
<keyword evidence="5 6" id="KW-0949">S-adenosyl-L-methionine</keyword>
<dbReference type="Gene3D" id="3.30.950.10">
    <property type="entry name" value="Methyltransferase, Cobalt-precorrin-4 Transmethylase, Domain 2"/>
    <property type="match status" value="1"/>
</dbReference>
<accession>A0ABT7VW48</accession>
<dbReference type="CDD" id="cd11648">
    <property type="entry name" value="RsmI"/>
    <property type="match status" value="1"/>
</dbReference>
<organism evidence="9 10">
    <name type="scientific">Candidatus Marithioploca araucensis</name>
    <dbReference type="NCBI Taxonomy" id="70273"/>
    <lineage>
        <taxon>Bacteria</taxon>
        <taxon>Pseudomonadati</taxon>
        <taxon>Pseudomonadota</taxon>
        <taxon>Gammaproteobacteria</taxon>
        <taxon>Thiotrichales</taxon>
        <taxon>Thiotrichaceae</taxon>
        <taxon>Candidatus Marithioploca</taxon>
    </lineage>
</organism>
<dbReference type="EMBL" id="JAUCGM010000860">
    <property type="protein sequence ID" value="MDM8563771.1"/>
    <property type="molecule type" value="Genomic_DNA"/>
</dbReference>
<evidence type="ECO:0000256" key="2">
    <source>
        <dbReference type="ARBA" id="ARBA00022552"/>
    </source>
</evidence>
<keyword evidence="1 6" id="KW-0963">Cytoplasm</keyword>
<dbReference type="InterPro" id="IPR018063">
    <property type="entry name" value="SAM_MeTrfase_RsmI_CS"/>
</dbReference>
<dbReference type="InterPro" id="IPR035996">
    <property type="entry name" value="4pyrrol_Methylase_sf"/>
</dbReference>
<gene>
    <name evidence="6 9" type="primary">rsmI</name>
    <name evidence="9" type="ORF">QUF54_10500</name>
</gene>
<dbReference type="PANTHER" id="PTHR46111">
    <property type="entry name" value="RIBOSOMAL RNA SMALL SUBUNIT METHYLTRANSFERASE I"/>
    <property type="match status" value="1"/>
</dbReference>
<keyword evidence="2 6" id="KW-0698">rRNA processing</keyword>
<evidence type="ECO:0000313" key="9">
    <source>
        <dbReference type="EMBL" id="MDM8563771.1"/>
    </source>
</evidence>
<evidence type="ECO:0000256" key="3">
    <source>
        <dbReference type="ARBA" id="ARBA00022603"/>
    </source>
</evidence>
<protein>
    <recommendedName>
        <fullName evidence="6">Ribosomal RNA small subunit methyltransferase I</fullName>
        <ecNumber evidence="6">2.1.1.198</ecNumber>
    </recommendedName>
    <alternativeName>
        <fullName evidence="6">16S rRNA 2'-O-ribose C1402 methyltransferase</fullName>
    </alternativeName>
    <alternativeName>
        <fullName evidence="6">rRNA (cytidine-2'-O-)-methyltransferase RsmI</fullName>
    </alternativeName>
</protein>
<evidence type="ECO:0000256" key="5">
    <source>
        <dbReference type="ARBA" id="ARBA00022691"/>
    </source>
</evidence>
<dbReference type="Gene3D" id="3.40.1010.10">
    <property type="entry name" value="Cobalt-precorrin-4 Transmethylase, Domain 1"/>
    <property type="match status" value="1"/>
</dbReference>
<dbReference type="InterPro" id="IPR000878">
    <property type="entry name" value="4pyrrol_Mease"/>
</dbReference>
<dbReference type="GO" id="GO:0008168">
    <property type="term" value="F:methyltransferase activity"/>
    <property type="evidence" value="ECO:0007669"/>
    <property type="project" value="UniProtKB-KW"/>
</dbReference>
<comment type="caution">
    <text evidence="9">The sequence shown here is derived from an EMBL/GenBank/DDBJ whole genome shotgun (WGS) entry which is preliminary data.</text>
</comment>
<reference evidence="9" key="1">
    <citation type="submission" date="2023-06" db="EMBL/GenBank/DDBJ databases">
        <title>Uncultivated large filamentous bacteria from sulfidic sediments reveal new species and different genomic features in energy metabolism and defense.</title>
        <authorList>
            <person name="Fonseca A."/>
        </authorList>
    </citation>
    <scope>NUCLEOTIDE SEQUENCE</scope>
    <source>
        <strain evidence="9">HSG4</strain>
    </source>
</reference>
<keyword evidence="3 6" id="KW-0489">Methyltransferase</keyword>
<dbReference type="InterPro" id="IPR053910">
    <property type="entry name" value="RsmI_HTH"/>
</dbReference>
<dbReference type="SUPFAM" id="SSF53790">
    <property type="entry name" value="Tetrapyrrole methylase"/>
    <property type="match status" value="1"/>
</dbReference>
<dbReference type="InterPro" id="IPR014777">
    <property type="entry name" value="4pyrrole_Mease_sub1"/>
</dbReference>